<organism evidence="1 2">
    <name type="scientific">Paenacidovorax caeni</name>
    <dbReference type="NCBI Taxonomy" id="343013"/>
    <lineage>
        <taxon>Bacteria</taxon>
        <taxon>Pseudomonadati</taxon>
        <taxon>Pseudomonadota</taxon>
        <taxon>Betaproteobacteria</taxon>
        <taxon>Burkholderiales</taxon>
        <taxon>Comamonadaceae</taxon>
        <taxon>Paenacidovorax</taxon>
    </lineage>
</organism>
<dbReference type="RefSeq" id="WP_139235439.1">
    <property type="nucleotide sequence ID" value="NZ_CYIG01000033.1"/>
</dbReference>
<keyword evidence="2" id="KW-1185">Reference proteome</keyword>
<evidence type="ECO:0000313" key="1">
    <source>
        <dbReference type="EMBL" id="SFU83581.1"/>
    </source>
</evidence>
<dbReference type="Proteomes" id="UP000183656">
    <property type="component" value="Unassembled WGS sequence"/>
</dbReference>
<reference evidence="1 2" key="1">
    <citation type="submission" date="2016-10" db="EMBL/GenBank/DDBJ databases">
        <authorList>
            <person name="de Groot N.N."/>
        </authorList>
    </citation>
    <scope>NUCLEOTIDE SEQUENCE [LARGE SCALE GENOMIC DNA]</scope>
    <source>
        <strain evidence="1 2">R-24608</strain>
    </source>
</reference>
<gene>
    <name evidence="1" type="ORF">SAMN04489707_102535</name>
</gene>
<accession>A0A1I7JEI3</accession>
<proteinExistence type="predicted"/>
<name>A0A1I7JEI3_9BURK</name>
<dbReference type="STRING" id="343013.SAMN04489707_102535"/>
<dbReference type="AlphaFoldDB" id="A0A1I7JEI3"/>
<sequence length="102" mass="11827">MGDSYRLLKATFRRLMDEDLTDVQIASRAPGRGGDDYYPDALFCWGEDERGEYLDCYKRSRWGDEDYRIRHDGSHEPVPGPFDEGYEALERELAAKGLLYNP</sequence>
<protein>
    <submittedName>
        <fullName evidence="1">Uncharacterized protein</fullName>
    </submittedName>
</protein>
<dbReference type="EMBL" id="FPBX01000025">
    <property type="protein sequence ID" value="SFU83581.1"/>
    <property type="molecule type" value="Genomic_DNA"/>
</dbReference>
<evidence type="ECO:0000313" key="2">
    <source>
        <dbReference type="Proteomes" id="UP000183656"/>
    </source>
</evidence>